<gene>
    <name evidence="2" type="ORF">BDN70DRAFT_937619</name>
</gene>
<dbReference type="Proteomes" id="UP000807469">
    <property type="component" value="Unassembled WGS sequence"/>
</dbReference>
<dbReference type="EMBL" id="MU155462">
    <property type="protein sequence ID" value="KAF9473205.1"/>
    <property type="molecule type" value="Genomic_DNA"/>
</dbReference>
<dbReference type="AlphaFoldDB" id="A0A9P5YR42"/>
<evidence type="ECO:0000313" key="3">
    <source>
        <dbReference type="Proteomes" id="UP000807469"/>
    </source>
</evidence>
<keyword evidence="3" id="KW-1185">Reference proteome</keyword>
<reference evidence="2" key="1">
    <citation type="submission" date="2020-11" db="EMBL/GenBank/DDBJ databases">
        <authorList>
            <consortium name="DOE Joint Genome Institute"/>
            <person name="Ahrendt S."/>
            <person name="Riley R."/>
            <person name="Andreopoulos W."/>
            <person name="Labutti K."/>
            <person name="Pangilinan J."/>
            <person name="Ruiz-Duenas F.J."/>
            <person name="Barrasa J.M."/>
            <person name="Sanchez-Garcia M."/>
            <person name="Camarero S."/>
            <person name="Miyauchi S."/>
            <person name="Serrano A."/>
            <person name="Linde D."/>
            <person name="Babiker R."/>
            <person name="Drula E."/>
            <person name="Ayuso-Fernandez I."/>
            <person name="Pacheco R."/>
            <person name="Padilla G."/>
            <person name="Ferreira P."/>
            <person name="Barriuso J."/>
            <person name="Kellner H."/>
            <person name="Castanera R."/>
            <person name="Alfaro M."/>
            <person name="Ramirez L."/>
            <person name="Pisabarro A.G."/>
            <person name="Kuo A."/>
            <person name="Tritt A."/>
            <person name="Lipzen A."/>
            <person name="He G."/>
            <person name="Yan M."/>
            <person name="Ng V."/>
            <person name="Cullen D."/>
            <person name="Martin F."/>
            <person name="Rosso M.-N."/>
            <person name="Henrissat B."/>
            <person name="Hibbett D."/>
            <person name="Martinez A.T."/>
            <person name="Grigoriev I.V."/>
        </authorList>
    </citation>
    <scope>NUCLEOTIDE SEQUENCE</scope>
    <source>
        <strain evidence="2">CIRM-BRFM 674</strain>
    </source>
</reference>
<protein>
    <submittedName>
        <fullName evidence="2">Uncharacterized protein</fullName>
    </submittedName>
</protein>
<sequence>MEPHGDDDLPSSPGFLPWGTPGRRKKIPAPKLPRKLAAQSTPTPMIDTENAAANTIAPAHVSDSTTAAIPIASAAAPVASTSTEAPWPPACIRANHARLSEEDCIKKVKAASESFRKGKILGKQRAVSPTISHDDVEIGSDVSDEPNDPDCDVTQEYPSPNHRCVRSIISPGLKPVTVPDSLSGATMPPTAAAALASASIANSTSSSATAGTTVPGPSTSKLLVFSNIEQYDSTATKTGAGWFDLLVAEGQALFKRLLKDILAHQQRALEKVRVTEERESREALDQALDALDAT</sequence>
<name>A0A9P5YR42_9AGAR</name>
<feature type="region of interest" description="Disordered" evidence="1">
    <location>
        <begin position="1"/>
        <end position="44"/>
    </location>
</feature>
<evidence type="ECO:0000256" key="1">
    <source>
        <dbReference type="SAM" id="MobiDB-lite"/>
    </source>
</evidence>
<evidence type="ECO:0000313" key="2">
    <source>
        <dbReference type="EMBL" id="KAF9473205.1"/>
    </source>
</evidence>
<proteinExistence type="predicted"/>
<feature type="compositionally biased region" description="Basic residues" evidence="1">
    <location>
        <begin position="22"/>
        <end position="34"/>
    </location>
</feature>
<accession>A0A9P5YR42</accession>
<comment type="caution">
    <text evidence="2">The sequence shown here is derived from an EMBL/GenBank/DDBJ whole genome shotgun (WGS) entry which is preliminary data.</text>
</comment>
<organism evidence="2 3">
    <name type="scientific">Pholiota conissans</name>
    <dbReference type="NCBI Taxonomy" id="109636"/>
    <lineage>
        <taxon>Eukaryota</taxon>
        <taxon>Fungi</taxon>
        <taxon>Dikarya</taxon>
        <taxon>Basidiomycota</taxon>
        <taxon>Agaricomycotina</taxon>
        <taxon>Agaricomycetes</taxon>
        <taxon>Agaricomycetidae</taxon>
        <taxon>Agaricales</taxon>
        <taxon>Agaricineae</taxon>
        <taxon>Strophariaceae</taxon>
        <taxon>Pholiota</taxon>
    </lineage>
</organism>